<keyword evidence="3" id="KW-0808">Transferase</keyword>
<dbReference type="RefSeq" id="WP_101627541.1">
    <property type="nucleotide sequence ID" value="NZ_CP048928.1"/>
</dbReference>
<reference evidence="3 4" key="1">
    <citation type="submission" date="2017-12" db="EMBL/GenBank/DDBJ databases">
        <title>Phylogenetic diversity of female urinary microbiome.</title>
        <authorList>
            <person name="Thomas-White K."/>
            <person name="Wolfe A.J."/>
        </authorList>
    </citation>
    <scope>NUCLEOTIDE SEQUENCE [LARGE SCALE GENOMIC DNA]</scope>
    <source>
        <strain evidence="3 4">UMB0250</strain>
    </source>
</reference>
<sequence length="226" mass="25149">MRIDDDTWIIIPTYNEGQMIGTVIDALMPYFSRILCVDDGSNDDSAKVARSHGATVITHPINLGQGAALQTGIEWVKTHTSARWIVTFDADGQHDPKDARSMVEYGKENQLGFVLGSRFLGRHGKSVPLLRRVALRTVAFISGLLGGLRLSDAHNGLRALNRDAFSHVHLHHNRMAHASEINSQLARTHLPYAEYPVHITYSDYSQAKGQSLLNGVNILVDLMWER</sequence>
<dbReference type="InterPro" id="IPR029044">
    <property type="entry name" value="Nucleotide-diphossugar_trans"/>
</dbReference>
<dbReference type="PANTHER" id="PTHR48090:SF7">
    <property type="entry name" value="RFBJ PROTEIN"/>
    <property type="match status" value="1"/>
</dbReference>
<evidence type="ECO:0000313" key="4">
    <source>
        <dbReference type="Proteomes" id="UP000234545"/>
    </source>
</evidence>
<evidence type="ECO:0000256" key="1">
    <source>
        <dbReference type="ARBA" id="ARBA00006739"/>
    </source>
</evidence>
<dbReference type="InterPro" id="IPR050256">
    <property type="entry name" value="Glycosyltransferase_2"/>
</dbReference>
<organism evidence="3 4">
    <name type="scientific">Schaalia turicensis</name>
    <dbReference type="NCBI Taxonomy" id="131111"/>
    <lineage>
        <taxon>Bacteria</taxon>
        <taxon>Bacillati</taxon>
        <taxon>Actinomycetota</taxon>
        <taxon>Actinomycetes</taxon>
        <taxon>Actinomycetales</taxon>
        <taxon>Actinomycetaceae</taxon>
        <taxon>Schaalia</taxon>
    </lineage>
</organism>
<dbReference type="CDD" id="cd04179">
    <property type="entry name" value="DPM_DPG-synthase_like"/>
    <property type="match status" value="1"/>
</dbReference>
<dbReference type="InterPro" id="IPR001173">
    <property type="entry name" value="Glyco_trans_2-like"/>
</dbReference>
<dbReference type="SUPFAM" id="SSF53448">
    <property type="entry name" value="Nucleotide-diphospho-sugar transferases"/>
    <property type="match status" value="1"/>
</dbReference>
<dbReference type="Proteomes" id="UP000234545">
    <property type="component" value="Unassembled WGS sequence"/>
</dbReference>
<dbReference type="EMBL" id="PKKJ01000001">
    <property type="protein sequence ID" value="PKY67046.1"/>
    <property type="molecule type" value="Genomic_DNA"/>
</dbReference>
<comment type="caution">
    <text evidence="3">The sequence shown here is derived from an EMBL/GenBank/DDBJ whole genome shotgun (WGS) entry which is preliminary data.</text>
</comment>
<dbReference type="OrthoDB" id="9810303at2"/>
<dbReference type="GO" id="GO:0016740">
    <property type="term" value="F:transferase activity"/>
    <property type="evidence" value="ECO:0007669"/>
    <property type="project" value="UniProtKB-KW"/>
</dbReference>
<dbReference type="AlphaFoldDB" id="A0A2I1I7F9"/>
<protein>
    <submittedName>
        <fullName evidence="3">Glycosyl transferase</fullName>
    </submittedName>
</protein>
<comment type="similarity">
    <text evidence="1">Belongs to the glycosyltransferase 2 family.</text>
</comment>
<evidence type="ECO:0000259" key="2">
    <source>
        <dbReference type="Pfam" id="PF00535"/>
    </source>
</evidence>
<dbReference type="Pfam" id="PF00535">
    <property type="entry name" value="Glycos_transf_2"/>
    <property type="match status" value="1"/>
</dbReference>
<proteinExistence type="inferred from homology"/>
<dbReference type="PANTHER" id="PTHR48090">
    <property type="entry name" value="UNDECAPRENYL-PHOSPHATE 4-DEOXY-4-FORMAMIDO-L-ARABINOSE TRANSFERASE-RELATED"/>
    <property type="match status" value="1"/>
</dbReference>
<evidence type="ECO:0000313" key="3">
    <source>
        <dbReference type="EMBL" id="PKY67046.1"/>
    </source>
</evidence>
<dbReference type="Gene3D" id="3.90.550.10">
    <property type="entry name" value="Spore Coat Polysaccharide Biosynthesis Protein SpsA, Chain A"/>
    <property type="match status" value="1"/>
</dbReference>
<name>A0A2I1I7F9_9ACTO</name>
<gene>
    <name evidence="3" type="ORF">CYJ25_02070</name>
</gene>
<accession>A0A2I1I7F9</accession>
<feature type="domain" description="Glycosyltransferase 2-like" evidence="2">
    <location>
        <begin position="9"/>
        <end position="165"/>
    </location>
</feature>